<accession>A0A560IBF9</accession>
<evidence type="ECO:0000313" key="1">
    <source>
        <dbReference type="EMBL" id="TWB56343.1"/>
    </source>
</evidence>
<dbReference type="AlphaFoldDB" id="A0A560IBF9"/>
<proteinExistence type="predicted"/>
<name>A0A560IBF9_9PROT</name>
<sequence length="289" mass="31860">MALGWQKAGAENESSQETWSLLPMSAHGQLYKVMILYKYMSLATAQTILATNRIGFSRASFLNDPFDTPVAAPIPTSDPIEGLFASISAQGKSMVWEQNTAFLSLTRTITNSLMWSHYADSHRGVALAINTATAGFLNLETNLIPAHFGSVIYSRHRPSGPYYSSFTTPIPVGGLHRFALDHYEKWQRMFLTKPIEWAYEEEVRVAKCVRGLKLGNGKNDSGSCTVIDLGSGRLLHCFDVPATSISGIYFGARVTDIQIAETIKGHPGLQAARARLDQNRFAIDLIPFN</sequence>
<dbReference type="InterPro" id="IPR021352">
    <property type="entry name" value="DUF2971"/>
</dbReference>
<reference evidence="1 2" key="1">
    <citation type="submission" date="2019-06" db="EMBL/GenBank/DDBJ databases">
        <title>Genomic Encyclopedia of Type Strains, Phase IV (KMG-V): Genome sequencing to study the core and pangenomes of soil and plant-associated prokaryotes.</title>
        <authorList>
            <person name="Whitman W."/>
        </authorList>
    </citation>
    <scope>NUCLEOTIDE SEQUENCE [LARGE SCALE GENOMIC DNA]</scope>
    <source>
        <strain evidence="1 2">BR 11140</strain>
    </source>
</reference>
<organism evidence="1 2">
    <name type="scientific">Nitrospirillum amazonense</name>
    <dbReference type="NCBI Taxonomy" id="28077"/>
    <lineage>
        <taxon>Bacteria</taxon>
        <taxon>Pseudomonadati</taxon>
        <taxon>Pseudomonadota</taxon>
        <taxon>Alphaproteobacteria</taxon>
        <taxon>Rhodospirillales</taxon>
        <taxon>Azospirillaceae</taxon>
        <taxon>Nitrospirillum</taxon>
    </lineage>
</organism>
<gene>
    <name evidence="1" type="ORF">FBZ92_112132</name>
</gene>
<dbReference type="EMBL" id="VITT01000012">
    <property type="protein sequence ID" value="TWB56343.1"/>
    <property type="molecule type" value="Genomic_DNA"/>
</dbReference>
<comment type="caution">
    <text evidence="1">The sequence shown here is derived from an EMBL/GenBank/DDBJ whole genome shotgun (WGS) entry which is preliminary data.</text>
</comment>
<dbReference type="Proteomes" id="UP000318050">
    <property type="component" value="Unassembled WGS sequence"/>
</dbReference>
<protein>
    <submittedName>
        <fullName evidence="1">DUF2971 family protein</fullName>
    </submittedName>
</protein>
<evidence type="ECO:0000313" key="2">
    <source>
        <dbReference type="Proteomes" id="UP000318050"/>
    </source>
</evidence>
<dbReference type="Pfam" id="PF11185">
    <property type="entry name" value="DUF2971"/>
    <property type="match status" value="1"/>
</dbReference>
<dbReference type="OrthoDB" id="4119964at2"/>